<dbReference type="Gene3D" id="3.30.450.180">
    <property type="match status" value="1"/>
</dbReference>
<dbReference type="PROSITE" id="PS50943">
    <property type="entry name" value="HTH_CROC1"/>
    <property type="match status" value="1"/>
</dbReference>
<dbReference type="Pfam" id="PF13560">
    <property type="entry name" value="HTH_31"/>
    <property type="match status" value="1"/>
</dbReference>
<sequence length="286" mass="31750">MREFLTSRRAKITPEQAGLPAGSNRRVPGLRRAEVAVLANVSVEYYARLERGGIAGASEAVLDALARALELDEAERAYLFDLARAAGRTPPARPRRRGTGRWSPRESLTRLLDAIDAPAVVRNGRLDLLAANRIGRAFYADAFASAERPANLARFCFLDTERSQRFYVDWERAADIIVAMLRAEAGRDPHDKGLQDLIGELSTRSEEFRIRWGARNVRIHGSGRKRVHHSVVGELDLVYEELELTAEPGLTVLVYTAEPASPSSERLRLLASWAGVDQTATVDQEH</sequence>
<comment type="caution">
    <text evidence="2">The sequence shown here is derived from an EMBL/GenBank/DDBJ whole genome shotgun (WGS) entry which is preliminary data.</text>
</comment>
<dbReference type="AlphaFoldDB" id="A0A9W6GC15"/>
<dbReference type="Gene3D" id="1.10.260.40">
    <property type="entry name" value="lambda repressor-like DNA-binding domains"/>
    <property type="match status" value="1"/>
</dbReference>
<name>A0A9W6GC15_9ACTN</name>
<proteinExistence type="predicted"/>
<organism evidence="2 3">
    <name type="scientific">Glycomyces algeriensis</name>
    <dbReference type="NCBI Taxonomy" id="256037"/>
    <lineage>
        <taxon>Bacteria</taxon>
        <taxon>Bacillati</taxon>
        <taxon>Actinomycetota</taxon>
        <taxon>Actinomycetes</taxon>
        <taxon>Glycomycetales</taxon>
        <taxon>Glycomycetaceae</taxon>
        <taxon>Glycomyces</taxon>
    </lineage>
</organism>
<reference evidence="2" key="1">
    <citation type="submission" date="2022-12" db="EMBL/GenBank/DDBJ databases">
        <title>Reference genome sequencing for broad-spectrum identification of bacterial and archaeal isolates by mass spectrometry.</title>
        <authorList>
            <person name="Sekiguchi Y."/>
            <person name="Tourlousse D.M."/>
        </authorList>
    </citation>
    <scope>NUCLEOTIDE SEQUENCE</scope>
    <source>
        <strain evidence="2">LLR39Z86</strain>
    </source>
</reference>
<evidence type="ECO:0000259" key="1">
    <source>
        <dbReference type="PROSITE" id="PS50943"/>
    </source>
</evidence>
<evidence type="ECO:0000313" key="3">
    <source>
        <dbReference type="Proteomes" id="UP001144313"/>
    </source>
</evidence>
<dbReference type="InterPro" id="IPR041413">
    <property type="entry name" value="MLTR_LBD"/>
</dbReference>
<dbReference type="GO" id="GO:0003677">
    <property type="term" value="F:DNA binding"/>
    <property type="evidence" value="ECO:0007669"/>
    <property type="project" value="InterPro"/>
</dbReference>
<dbReference type="PANTHER" id="PTHR35010">
    <property type="entry name" value="BLL4672 PROTEIN-RELATED"/>
    <property type="match status" value="1"/>
</dbReference>
<dbReference type="SMART" id="SM00530">
    <property type="entry name" value="HTH_XRE"/>
    <property type="match status" value="1"/>
</dbReference>
<dbReference type="InterPro" id="IPR010982">
    <property type="entry name" value="Lambda_DNA-bd_dom_sf"/>
</dbReference>
<dbReference type="SUPFAM" id="SSF47413">
    <property type="entry name" value="lambda repressor-like DNA-binding domains"/>
    <property type="match status" value="1"/>
</dbReference>
<dbReference type="PANTHER" id="PTHR35010:SF2">
    <property type="entry name" value="BLL4672 PROTEIN"/>
    <property type="match status" value="1"/>
</dbReference>
<evidence type="ECO:0000313" key="2">
    <source>
        <dbReference type="EMBL" id="GLI44042.1"/>
    </source>
</evidence>
<dbReference type="Pfam" id="PF17765">
    <property type="entry name" value="MLTR_LBD"/>
    <property type="match status" value="1"/>
</dbReference>
<dbReference type="InterPro" id="IPR001387">
    <property type="entry name" value="Cro/C1-type_HTH"/>
</dbReference>
<gene>
    <name evidence="2" type="ORF">GALLR39Z86_38920</name>
</gene>
<dbReference type="EMBL" id="BSDT01000001">
    <property type="protein sequence ID" value="GLI44042.1"/>
    <property type="molecule type" value="Genomic_DNA"/>
</dbReference>
<dbReference type="Proteomes" id="UP001144313">
    <property type="component" value="Unassembled WGS sequence"/>
</dbReference>
<feature type="domain" description="HTH cro/C1-type" evidence="1">
    <location>
        <begin position="29"/>
        <end position="76"/>
    </location>
</feature>
<dbReference type="CDD" id="cd00093">
    <property type="entry name" value="HTH_XRE"/>
    <property type="match status" value="1"/>
</dbReference>
<keyword evidence="3" id="KW-1185">Reference proteome</keyword>
<accession>A0A9W6GC15</accession>
<protein>
    <submittedName>
        <fullName evidence="2">Transcriptional regulator</fullName>
    </submittedName>
</protein>